<reference evidence="2 3" key="1">
    <citation type="journal article" date="2004" name="Science">
        <title>A predator unmasked: life cycle of Bdellovibrio bacteriovorus from a genomic perspective.</title>
        <authorList>
            <person name="Rendulic S."/>
            <person name="Jagtap P."/>
            <person name="Rosinus A."/>
            <person name="Eppinger M."/>
            <person name="Baar C."/>
            <person name="Lanz C."/>
            <person name="Keller H."/>
            <person name="Lambert C."/>
            <person name="Evans K.J."/>
            <person name="Goesmann A."/>
            <person name="Meyer F."/>
            <person name="Sockett R.E."/>
            <person name="Schuster S.C."/>
        </authorList>
    </citation>
    <scope>NUCLEOTIDE SEQUENCE [LARGE SCALE GENOMIC DNA]</scope>
    <source>
        <strain evidence="3">ATCC 15356 / DSM 50701 / NCIMB 9529 / HD100</strain>
    </source>
</reference>
<dbReference type="STRING" id="264462.Bd0089"/>
<protein>
    <recommendedName>
        <fullName evidence="1">DUF4423 domain-containing protein</fullName>
    </recommendedName>
</protein>
<sequence>MRANCAMTSSAATTKPQLKDYLNVTFFLKDIYAFRKAHEDSFSYESWAFELGFEHRSFLRQVVIGRRALTDTTAAQISQRMFFTEAEREHFMVLYRYSRSRTQPERDLFGKRLMQILKDNYYQTEVEVSEDFLRSPLFPRMQVLLSLGDKAKTVEEMARLLQADVLEVEKGIVILTRLNLAEQVGAGYRATVSSFKVPSSLGNEVLLNYHKNNLQEAISATNLPGHLRRYKSLILAMSQEEFEQFLKNMDAFVKEQLHRFDTSNETESRRLFQVNMNLFSVSTQLD</sequence>
<dbReference type="InterPro" id="IPR025537">
    <property type="entry name" value="DUF4423"/>
</dbReference>
<dbReference type="AlphaFoldDB" id="Q6MRJ0"/>
<feature type="domain" description="DUF4423" evidence="1">
    <location>
        <begin position="114"/>
        <end position="281"/>
    </location>
</feature>
<keyword evidence="3" id="KW-1185">Reference proteome</keyword>
<organism evidence="2 3">
    <name type="scientific">Bdellovibrio bacteriovorus (strain ATCC 15356 / DSM 50701 / NCIMB 9529 / HD100)</name>
    <dbReference type="NCBI Taxonomy" id="264462"/>
    <lineage>
        <taxon>Bacteria</taxon>
        <taxon>Pseudomonadati</taxon>
        <taxon>Bdellovibrionota</taxon>
        <taxon>Bdellovibrionia</taxon>
        <taxon>Bdellovibrionales</taxon>
        <taxon>Pseudobdellovibrionaceae</taxon>
        <taxon>Bdellovibrio</taxon>
    </lineage>
</organism>
<dbReference type="NCBIfam" id="TIGR02147">
    <property type="entry name" value="Fsuc_second"/>
    <property type="match status" value="1"/>
</dbReference>
<dbReference type="EMBL" id="BX842646">
    <property type="protein sequence ID" value="CAE77768.1"/>
    <property type="molecule type" value="Genomic_DNA"/>
</dbReference>
<dbReference type="Pfam" id="PF14394">
    <property type="entry name" value="DUF4423"/>
    <property type="match status" value="1"/>
</dbReference>
<dbReference type="KEGG" id="bba:Bd0089"/>
<gene>
    <name evidence="2" type="ordered locus">Bd0089</name>
</gene>
<accession>Q6MRJ0</accession>
<evidence type="ECO:0000313" key="3">
    <source>
        <dbReference type="Proteomes" id="UP000008080"/>
    </source>
</evidence>
<evidence type="ECO:0000313" key="2">
    <source>
        <dbReference type="EMBL" id="CAE77768.1"/>
    </source>
</evidence>
<dbReference type="InterPro" id="IPR011873">
    <property type="entry name" value="CHP02147"/>
</dbReference>
<name>Q6MRJ0_BDEBA</name>
<dbReference type="HOGENOM" id="CLU_985756_0_0_7"/>
<proteinExistence type="predicted"/>
<evidence type="ECO:0000259" key="1">
    <source>
        <dbReference type="Pfam" id="PF14394"/>
    </source>
</evidence>
<dbReference type="Proteomes" id="UP000008080">
    <property type="component" value="Chromosome"/>
</dbReference>